<accession>A0ABQ3FKD8</accession>
<dbReference type="EMBL" id="BMZM01000002">
    <property type="protein sequence ID" value="GHC27212.1"/>
    <property type="molecule type" value="Genomic_DNA"/>
</dbReference>
<keyword evidence="3" id="KW-1185">Reference proteome</keyword>
<evidence type="ECO:0000313" key="2">
    <source>
        <dbReference type="EMBL" id="GHC27212.1"/>
    </source>
</evidence>
<evidence type="ECO:0000256" key="1">
    <source>
        <dbReference type="SAM" id="MobiDB-lite"/>
    </source>
</evidence>
<feature type="region of interest" description="Disordered" evidence="1">
    <location>
        <begin position="50"/>
        <end position="83"/>
    </location>
</feature>
<gene>
    <name evidence="2" type="ORF">GCM10010082_20710</name>
</gene>
<reference evidence="3" key="1">
    <citation type="journal article" date="2019" name="Int. J. Syst. Evol. Microbiol.">
        <title>The Global Catalogue of Microorganisms (GCM) 10K type strain sequencing project: providing services to taxonomists for standard genome sequencing and annotation.</title>
        <authorList>
            <consortium name="The Broad Institute Genomics Platform"/>
            <consortium name="The Broad Institute Genome Sequencing Center for Infectious Disease"/>
            <person name="Wu L."/>
            <person name="Ma J."/>
        </authorList>
    </citation>
    <scope>NUCLEOTIDE SEQUENCE [LARGE SCALE GENOMIC DNA]</scope>
    <source>
        <strain evidence="3">KCTC 42082</strain>
    </source>
</reference>
<organism evidence="2 3">
    <name type="scientific">Kushneria pakistanensis</name>
    <dbReference type="NCBI Taxonomy" id="1508770"/>
    <lineage>
        <taxon>Bacteria</taxon>
        <taxon>Pseudomonadati</taxon>
        <taxon>Pseudomonadota</taxon>
        <taxon>Gammaproteobacteria</taxon>
        <taxon>Oceanospirillales</taxon>
        <taxon>Halomonadaceae</taxon>
        <taxon>Kushneria</taxon>
    </lineage>
</organism>
<name>A0ABQ3FKD8_9GAMM</name>
<comment type="caution">
    <text evidence="2">The sequence shown here is derived from an EMBL/GenBank/DDBJ whole genome shotgun (WGS) entry which is preliminary data.</text>
</comment>
<dbReference type="Proteomes" id="UP000604243">
    <property type="component" value="Unassembled WGS sequence"/>
</dbReference>
<proteinExistence type="predicted"/>
<sequence length="83" mass="8832">MTPGIMEDSHLATACLPKDLNRRANPLPDQRPYMSTRHEIEQVLAATRHQAAASGVAGHGPRQAAQPSSNANAHGIVNALETL</sequence>
<evidence type="ECO:0000313" key="3">
    <source>
        <dbReference type="Proteomes" id="UP000604243"/>
    </source>
</evidence>
<protein>
    <submittedName>
        <fullName evidence="2">Uncharacterized protein</fullName>
    </submittedName>
</protein>